<dbReference type="AlphaFoldDB" id="A0ABD5NCD4"/>
<proteinExistence type="predicted"/>
<reference evidence="1 2" key="1">
    <citation type="journal article" date="2019" name="Int. J. Syst. Evol. Microbiol.">
        <title>The Global Catalogue of Microorganisms (GCM) 10K type strain sequencing project: providing services to taxonomists for standard genome sequencing and annotation.</title>
        <authorList>
            <consortium name="The Broad Institute Genomics Platform"/>
            <consortium name="The Broad Institute Genome Sequencing Center for Infectious Disease"/>
            <person name="Wu L."/>
            <person name="Ma J."/>
        </authorList>
    </citation>
    <scope>NUCLEOTIDE SEQUENCE [LARGE SCALE GENOMIC DNA]</scope>
    <source>
        <strain evidence="1 2">CGMCC 1.12562</strain>
    </source>
</reference>
<sequence length="74" mass="8066">MIRCPEPDCGWQAIAPSDDAAREQYAENVVDAHTESVDADVPDGMVQVRVGDGEWRTMTAEQAATFHDAAETDD</sequence>
<comment type="caution">
    <text evidence="1">The sequence shown here is derived from an EMBL/GenBank/DDBJ whole genome shotgun (WGS) entry which is preliminary data.</text>
</comment>
<name>A0ABD5NCD4_9EURY</name>
<keyword evidence="2" id="KW-1185">Reference proteome</keyword>
<dbReference type="GeneID" id="69117530"/>
<dbReference type="EMBL" id="JBHRWN010000002">
    <property type="protein sequence ID" value="MFC3476559.1"/>
    <property type="molecule type" value="Genomic_DNA"/>
</dbReference>
<evidence type="ECO:0000313" key="2">
    <source>
        <dbReference type="Proteomes" id="UP001595660"/>
    </source>
</evidence>
<dbReference type="Proteomes" id="UP001595660">
    <property type="component" value="Unassembled WGS sequence"/>
</dbReference>
<protein>
    <submittedName>
        <fullName evidence="1">Uncharacterized protein</fullName>
    </submittedName>
</protein>
<evidence type="ECO:0000313" key="1">
    <source>
        <dbReference type="EMBL" id="MFC3476559.1"/>
    </source>
</evidence>
<accession>A0ABD5NCD4</accession>
<organism evidence="1 2">
    <name type="scientific">Halobacterium litoreum</name>
    <dbReference type="NCBI Taxonomy" id="2039234"/>
    <lineage>
        <taxon>Archaea</taxon>
        <taxon>Methanobacteriati</taxon>
        <taxon>Methanobacteriota</taxon>
        <taxon>Stenosarchaea group</taxon>
        <taxon>Halobacteria</taxon>
        <taxon>Halobacteriales</taxon>
        <taxon>Halobacteriaceae</taxon>
        <taxon>Halobacterium</taxon>
    </lineage>
</organism>
<gene>
    <name evidence="1" type="ORF">ACFOKC_02350</name>
</gene>
<dbReference type="RefSeq" id="WP_232572294.1">
    <property type="nucleotide sequence ID" value="NZ_CP089466.1"/>
</dbReference>